<evidence type="ECO:0000256" key="3">
    <source>
        <dbReference type="ARBA" id="ARBA00004763"/>
    </source>
</evidence>
<comment type="pathway">
    <text evidence="3 14">Cofactor biosynthesis; tetrahydrofolate biosynthesis; 7,8-dihydrofolate from 2-amino-4-hydroxy-6-hydroxymethyl-7,8-dihydropteridine diphosphate and 4-aminobenzoate: step 1/2.</text>
</comment>
<dbReference type="PROSITE" id="PS50972">
    <property type="entry name" value="PTERIN_BINDING"/>
    <property type="match status" value="1"/>
</dbReference>
<dbReference type="GO" id="GO:0004156">
    <property type="term" value="F:dihydropteroate synthase activity"/>
    <property type="evidence" value="ECO:0007669"/>
    <property type="project" value="UniProtKB-EC"/>
</dbReference>
<evidence type="ECO:0000256" key="5">
    <source>
        <dbReference type="ARBA" id="ARBA00011738"/>
    </source>
</evidence>
<dbReference type="FunFam" id="3.20.20.20:FF:000004">
    <property type="entry name" value="Dihydropteroate synthase"/>
    <property type="match status" value="1"/>
</dbReference>
<evidence type="ECO:0000256" key="11">
    <source>
        <dbReference type="ARBA" id="ARBA00022909"/>
    </source>
</evidence>
<feature type="domain" description="Pterin-binding" evidence="15">
    <location>
        <begin position="15"/>
        <end position="267"/>
    </location>
</feature>
<dbReference type="PROSITE" id="PS00792">
    <property type="entry name" value="DHPS_1"/>
    <property type="match status" value="1"/>
</dbReference>
<keyword evidence="10 14" id="KW-0460">Magnesium</keyword>
<evidence type="ECO:0000313" key="16">
    <source>
        <dbReference type="EMBL" id="SBS60756.1"/>
    </source>
</evidence>
<dbReference type="InterPro" id="IPR000489">
    <property type="entry name" value="Pterin-binding_dom"/>
</dbReference>
<keyword evidence="9 14" id="KW-0479">Metal-binding</keyword>
<dbReference type="NCBIfam" id="TIGR01496">
    <property type="entry name" value="DHPS"/>
    <property type="match status" value="1"/>
</dbReference>
<dbReference type="InterPro" id="IPR011005">
    <property type="entry name" value="Dihydropteroate_synth-like_sf"/>
</dbReference>
<evidence type="ECO:0000256" key="7">
    <source>
        <dbReference type="ARBA" id="ARBA00016919"/>
    </source>
</evidence>
<accession>A0A1C3IHA2</accession>
<dbReference type="GO" id="GO:0046872">
    <property type="term" value="F:metal ion binding"/>
    <property type="evidence" value="ECO:0007669"/>
    <property type="project" value="UniProtKB-KW"/>
</dbReference>
<comment type="subunit">
    <text evidence="5">Homodimer.</text>
</comment>
<organism evidence="16 17">
    <name type="scientific">Vibrio atlanticus</name>
    <dbReference type="NCBI Taxonomy" id="693153"/>
    <lineage>
        <taxon>Bacteria</taxon>
        <taxon>Pseudomonadati</taxon>
        <taxon>Pseudomonadota</taxon>
        <taxon>Gammaproteobacteria</taxon>
        <taxon>Vibrionales</taxon>
        <taxon>Vibrionaceae</taxon>
        <taxon>Vibrio</taxon>
    </lineage>
</organism>
<dbReference type="GO" id="GO:0005829">
    <property type="term" value="C:cytosol"/>
    <property type="evidence" value="ECO:0007669"/>
    <property type="project" value="TreeGrafter"/>
</dbReference>
<dbReference type="UniPathway" id="UPA00077">
    <property type="reaction ID" value="UER00156"/>
</dbReference>
<dbReference type="GeneID" id="94233871"/>
<evidence type="ECO:0000256" key="8">
    <source>
        <dbReference type="ARBA" id="ARBA00022679"/>
    </source>
</evidence>
<evidence type="ECO:0000256" key="12">
    <source>
        <dbReference type="ARBA" id="ARBA00030193"/>
    </source>
</evidence>
<dbReference type="GO" id="GO:0046656">
    <property type="term" value="P:folic acid biosynthetic process"/>
    <property type="evidence" value="ECO:0007669"/>
    <property type="project" value="UniProtKB-KW"/>
</dbReference>
<dbReference type="InterPro" id="IPR006390">
    <property type="entry name" value="DHP_synth_dom"/>
</dbReference>
<evidence type="ECO:0000256" key="10">
    <source>
        <dbReference type="ARBA" id="ARBA00022842"/>
    </source>
</evidence>
<sequence>MILKAHNKTLVLDRPHVMGILNVTPDSFSDGGKFNSLDNALLQAERMIQAGVSIIDIGGESTRPGAPEVSLEEELARVIPAIKAIRAKFDVWISIDTSKAEVMRQAVDAGADLINDVRALQEPGALEVAAEANVPICLMHMKGQPRTMQANPSYEDVLTDVEAFLQERVEACEAAGISKEQLILDPGFGFGKTIEHNYHLLAHFEKFHTLGLPVLAGMSRKSMIFKLLDKVPDDCMVASVTCATIAAMKGAQIIRVHDVEDTLEAMKIIEVMNNNH</sequence>
<evidence type="ECO:0000256" key="4">
    <source>
        <dbReference type="ARBA" id="ARBA00009503"/>
    </source>
</evidence>
<evidence type="ECO:0000256" key="6">
    <source>
        <dbReference type="ARBA" id="ARBA00012458"/>
    </source>
</evidence>
<evidence type="ECO:0000259" key="15">
    <source>
        <dbReference type="PROSITE" id="PS50972"/>
    </source>
</evidence>
<keyword evidence="11 14" id="KW-0289">Folate biosynthesis</keyword>
<dbReference type="CDD" id="cd00739">
    <property type="entry name" value="DHPS"/>
    <property type="match status" value="1"/>
</dbReference>
<proteinExistence type="inferred from homology"/>
<evidence type="ECO:0000256" key="13">
    <source>
        <dbReference type="ARBA" id="ARBA00053449"/>
    </source>
</evidence>
<dbReference type="EMBL" id="FLQP01000004">
    <property type="protein sequence ID" value="SBS60756.1"/>
    <property type="molecule type" value="Genomic_DNA"/>
</dbReference>
<keyword evidence="8 14" id="KW-0808">Transferase</keyword>
<protein>
    <recommendedName>
        <fullName evidence="7 14">Dihydropteroate synthase</fullName>
        <shortName evidence="14">DHPS</shortName>
        <ecNumber evidence="6 14">2.5.1.15</ecNumber>
    </recommendedName>
    <alternativeName>
        <fullName evidence="12 14">Dihydropteroate pyrophosphorylase</fullName>
    </alternativeName>
</protein>
<comment type="function">
    <text evidence="13 14">Catalyzes the condensation of para-aminobenzoate (pABA) with 6-hydroxymethyl-7,8-dihydropterin diphosphate (DHPt-PP) to form 7,8-dihydropteroate (H2Pte), the immediate precursor of folate derivatives.</text>
</comment>
<evidence type="ECO:0000256" key="1">
    <source>
        <dbReference type="ARBA" id="ARBA00000012"/>
    </source>
</evidence>
<comment type="similarity">
    <text evidence="4 14">Belongs to the DHPS family.</text>
</comment>
<reference evidence="17" key="1">
    <citation type="submission" date="2016-06" db="EMBL/GenBank/DDBJ databases">
        <authorList>
            <person name="Rodrigo-Torres Lidia"/>
            <person name="Arahal R.David."/>
        </authorList>
    </citation>
    <scope>NUCLEOTIDE SEQUENCE [LARGE SCALE GENOMIC DNA]</scope>
    <source>
        <strain evidence="17">CECT 7223</strain>
    </source>
</reference>
<dbReference type="RefSeq" id="WP_065678091.1">
    <property type="nucleotide sequence ID" value="NZ_AP025460.1"/>
</dbReference>
<dbReference type="EC" id="2.5.1.15" evidence="6 14"/>
<dbReference type="Gene3D" id="3.20.20.20">
    <property type="entry name" value="Dihydropteroate synthase-like"/>
    <property type="match status" value="1"/>
</dbReference>
<evidence type="ECO:0000256" key="2">
    <source>
        <dbReference type="ARBA" id="ARBA00001946"/>
    </source>
</evidence>
<dbReference type="InterPro" id="IPR045031">
    <property type="entry name" value="DHP_synth-like"/>
</dbReference>
<dbReference type="SUPFAM" id="SSF51717">
    <property type="entry name" value="Dihydropteroate synthetase-like"/>
    <property type="match status" value="1"/>
</dbReference>
<dbReference type="PANTHER" id="PTHR20941:SF1">
    <property type="entry name" value="FOLIC ACID SYNTHESIS PROTEIN FOL1"/>
    <property type="match status" value="1"/>
</dbReference>
<gene>
    <name evidence="16" type="primary">folP</name>
    <name evidence="16" type="ORF">VAT7223_00321</name>
</gene>
<name>A0A1C3IHA2_9VIBR</name>
<evidence type="ECO:0000256" key="9">
    <source>
        <dbReference type="ARBA" id="ARBA00022723"/>
    </source>
</evidence>
<comment type="cofactor">
    <cofactor evidence="2 14">
        <name>Mg(2+)</name>
        <dbReference type="ChEBI" id="CHEBI:18420"/>
    </cofactor>
</comment>
<dbReference type="GO" id="GO:0046654">
    <property type="term" value="P:tetrahydrofolate biosynthetic process"/>
    <property type="evidence" value="ECO:0007669"/>
    <property type="project" value="UniProtKB-UniPathway"/>
</dbReference>
<dbReference type="PROSITE" id="PS00793">
    <property type="entry name" value="DHPS_2"/>
    <property type="match status" value="1"/>
</dbReference>
<dbReference type="PANTHER" id="PTHR20941">
    <property type="entry name" value="FOLATE SYNTHESIS PROTEINS"/>
    <property type="match status" value="1"/>
</dbReference>
<comment type="catalytic activity">
    <reaction evidence="1">
        <text>(7,8-dihydropterin-6-yl)methyl diphosphate + 4-aminobenzoate = 7,8-dihydropteroate + diphosphate</text>
        <dbReference type="Rhea" id="RHEA:19949"/>
        <dbReference type="ChEBI" id="CHEBI:17836"/>
        <dbReference type="ChEBI" id="CHEBI:17839"/>
        <dbReference type="ChEBI" id="CHEBI:33019"/>
        <dbReference type="ChEBI" id="CHEBI:72950"/>
        <dbReference type="EC" id="2.5.1.15"/>
    </reaction>
</comment>
<evidence type="ECO:0000256" key="14">
    <source>
        <dbReference type="RuleBase" id="RU361205"/>
    </source>
</evidence>
<evidence type="ECO:0000313" key="17">
    <source>
        <dbReference type="Proteomes" id="UP000092876"/>
    </source>
</evidence>
<dbReference type="Proteomes" id="UP000092876">
    <property type="component" value="Unassembled WGS sequence"/>
</dbReference>
<dbReference type="Pfam" id="PF00809">
    <property type="entry name" value="Pterin_bind"/>
    <property type="match status" value="1"/>
</dbReference>
<dbReference type="AlphaFoldDB" id="A0A1C3IHA2"/>